<dbReference type="GO" id="GO:0004674">
    <property type="term" value="F:protein serine/threonine kinase activity"/>
    <property type="evidence" value="ECO:0007669"/>
    <property type="project" value="TreeGrafter"/>
</dbReference>
<dbReference type="InterPro" id="IPR000719">
    <property type="entry name" value="Prot_kinase_dom"/>
</dbReference>
<dbReference type="InterPro" id="IPR011009">
    <property type="entry name" value="Kinase-like_dom_sf"/>
</dbReference>
<dbReference type="GO" id="GO:0005524">
    <property type="term" value="F:ATP binding"/>
    <property type="evidence" value="ECO:0007669"/>
    <property type="project" value="InterPro"/>
</dbReference>
<dbReference type="EMBL" id="CAJMXA010004244">
    <property type="protein sequence ID" value="CAE6538083.1"/>
    <property type="molecule type" value="Genomic_DNA"/>
</dbReference>
<dbReference type="PROSITE" id="PS50011">
    <property type="entry name" value="PROTEIN_KINASE_DOM"/>
    <property type="match status" value="1"/>
</dbReference>
<dbReference type="PANTHER" id="PTHR44329">
    <property type="entry name" value="SERINE/THREONINE-PROTEIN KINASE TNNI3K-RELATED"/>
    <property type="match status" value="1"/>
</dbReference>
<evidence type="ECO:0000313" key="3">
    <source>
        <dbReference type="EMBL" id="CAE6538083.1"/>
    </source>
</evidence>
<dbReference type="AlphaFoldDB" id="A0A8H3DMH1"/>
<name>A0A8H3DMH1_9AGAM</name>
<gene>
    <name evidence="3" type="ORF">RDB_LOCUS185490</name>
</gene>
<dbReference type="Pfam" id="PF07714">
    <property type="entry name" value="PK_Tyr_Ser-Thr"/>
    <property type="match status" value="2"/>
</dbReference>
<dbReference type="Gene3D" id="1.10.510.10">
    <property type="entry name" value="Transferase(Phosphotransferase) domain 1"/>
    <property type="match status" value="2"/>
</dbReference>
<protein>
    <recommendedName>
        <fullName evidence="2">Protein kinase domain-containing protein</fullName>
    </recommendedName>
</protein>
<accession>A0A8H3DMH1</accession>
<evidence type="ECO:0000259" key="2">
    <source>
        <dbReference type="PROSITE" id="PS50011"/>
    </source>
</evidence>
<feature type="domain" description="Protein kinase" evidence="2">
    <location>
        <begin position="1"/>
        <end position="246"/>
    </location>
</feature>
<organism evidence="3 4">
    <name type="scientific">Rhizoctonia solani</name>
    <dbReference type="NCBI Taxonomy" id="456999"/>
    <lineage>
        <taxon>Eukaryota</taxon>
        <taxon>Fungi</taxon>
        <taxon>Dikarya</taxon>
        <taxon>Basidiomycota</taxon>
        <taxon>Agaricomycotina</taxon>
        <taxon>Agaricomycetes</taxon>
        <taxon>Cantharellales</taxon>
        <taxon>Ceratobasidiaceae</taxon>
        <taxon>Rhizoctonia</taxon>
    </lineage>
</organism>
<feature type="compositionally biased region" description="Pro residues" evidence="1">
    <location>
        <begin position="513"/>
        <end position="531"/>
    </location>
</feature>
<dbReference type="InterPro" id="IPR001245">
    <property type="entry name" value="Ser-Thr/Tyr_kinase_cat_dom"/>
</dbReference>
<sequence length="690" mass="79806">MEENRKKLLKNAAKELYHWSKLRHPNTLPLMGLALFRGYISMISEWMDHGSLTDYLRKYPDVDRIALCVGICDGLCYIHEGDMVHGDLKGAPELFSERENMMSKSSDVYAYGMETLTGTLPFEGKSERSLLASLATGNLHPTRPASGIGDELWELTSCWARHPADRPPITTVRDRLRPVRTPSKDTQPEYDESNDPNARYIFNGFPTWLNWDLFTRFENAEREDRHRGSLPRVTSTTALEQLQNVYSEWRDTRDKWVDRFWDPDWARFMHVQGGPIQRELAAERQTRMGQALEAARVYQREQSELPMAKFEFSRGYLWDQGYMHPDWRWIKQRPWPWTVEHENDERRASGRAPLPRYYPGMSADDWREVRDVWHTTGNKWGKKRKEPGWLERDRQEGITPEQRHQLEQQFLKSRKQHKSIHKTSVQWLREDLSPNNTRHDSAIEVLQEAFKQAQLGTPQISEAKATNYKRRIAQQALDDLMHTPAPSHARRASSINYADQYESFTSDERVNPYPRPANGFPPPPGPDPLPDWTPHDSLGSSMNSMPGQTPSVPPIGKPTKTGILKRISKRALSMQRQENDSAHPVTIQPIRFDRSHSFSMTSPHALEFEGRLYPSAIHLCRPARRGRSRNTEESWHPELAEAIRQTAEPGPMADQWATAGGIGKDGTIMRSLQCPDWGRCRWKSLTTSWL</sequence>
<reference evidence="3" key="1">
    <citation type="submission" date="2021-01" db="EMBL/GenBank/DDBJ databases">
        <authorList>
            <person name="Kaushik A."/>
        </authorList>
    </citation>
    <scope>NUCLEOTIDE SEQUENCE</scope>
    <source>
        <strain evidence="3">AG6-10EEA</strain>
    </source>
</reference>
<feature type="compositionally biased region" description="Polar residues" evidence="1">
    <location>
        <begin position="538"/>
        <end position="550"/>
    </location>
</feature>
<comment type="caution">
    <text evidence="3">The sequence shown here is derived from an EMBL/GenBank/DDBJ whole genome shotgun (WGS) entry which is preliminary data.</text>
</comment>
<dbReference type="InterPro" id="IPR051681">
    <property type="entry name" value="Ser/Thr_Kinases-Pseudokinases"/>
</dbReference>
<evidence type="ECO:0000256" key="1">
    <source>
        <dbReference type="SAM" id="MobiDB-lite"/>
    </source>
</evidence>
<feature type="region of interest" description="Disordered" evidence="1">
    <location>
        <begin position="506"/>
        <end position="560"/>
    </location>
</feature>
<proteinExistence type="predicted"/>
<dbReference type="SUPFAM" id="SSF56112">
    <property type="entry name" value="Protein kinase-like (PK-like)"/>
    <property type="match status" value="1"/>
</dbReference>
<dbReference type="Proteomes" id="UP000663853">
    <property type="component" value="Unassembled WGS sequence"/>
</dbReference>
<dbReference type="PANTHER" id="PTHR44329:SF261">
    <property type="entry name" value="ZINC FINGER CONTAINING PROTEIN KINASE-RELATED"/>
    <property type="match status" value="1"/>
</dbReference>
<evidence type="ECO:0000313" key="4">
    <source>
        <dbReference type="Proteomes" id="UP000663853"/>
    </source>
</evidence>